<evidence type="ECO:0000313" key="1">
    <source>
        <dbReference type="EMBL" id="KAJ8127160.1"/>
    </source>
</evidence>
<evidence type="ECO:0000313" key="2">
    <source>
        <dbReference type="Proteomes" id="UP001153332"/>
    </source>
</evidence>
<dbReference type="Proteomes" id="UP001153332">
    <property type="component" value="Unassembled WGS sequence"/>
</dbReference>
<comment type="caution">
    <text evidence="1">The sequence shown here is derived from an EMBL/GenBank/DDBJ whole genome shotgun (WGS) entry which is preliminary data.</text>
</comment>
<dbReference type="EMBL" id="JAPUUL010001535">
    <property type="protein sequence ID" value="KAJ8127160.1"/>
    <property type="molecule type" value="Genomic_DNA"/>
</dbReference>
<reference evidence="1" key="1">
    <citation type="submission" date="2022-12" db="EMBL/GenBank/DDBJ databases">
        <title>Genome Sequence of Lasiodiplodia mahajangana.</title>
        <authorList>
            <person name="Buettner E."/>
        </authorList>
    </citation>
    <scope>NUCLEOTIDE SEQUENCE</scope>
    <source>
        <strain evidence="1">VT137</strain>
    </source>
</reference>
<proteinExistence type="predicted"/>
<gene>
    <name evidence="1" type="ORF">O1611_g6475</name>
</gene>
<accession>A0ACC2JI26</accession>
<sequence>MDPNESSPTRTESTSTLVFSRAPSRGSSSVTTYSTQPFPQLPAIPSGPLPVTALSVTAWRPEYPRIGQFATTDSEEVVAAGPNGLFYFKRVRDHTSTPWSEPRPLPTIPALLNDSSVSGVAVHRCLRWSLVVPCQSGGLLHTAATYYLTNGHRSSEEKTKWTEVDHIAKDLGVISAVSIAARDKKDRNDRCQTNIVAVCIARAQLHTLEGEFSIDARSSSNSLNWKAQASARIHHPGEVTGNPIVIWEPDKKQLDLLVPSAEGGVFHFVQPRSSPDEWHMIARITFPHGIPIASCLAVNDTPCEWQRPRQFTALVQSGGRLYQVKTNESAAPWTRSHLKPIEGPGPFSD</sequence>
<organism evidence="1 2">
    <name type="scientific">Lasiodiplodia mahajangana</name>
    <dbReference type="NCBI Taxonomy" id="1108764"/>
    <lineage>
        <taxon>Eukaryota</taxon>
        <taxon>Fungi</taxon>
        <taxon>Dikarya</taxon>
        <taxon>Ascomycota</taxon>
        <taxon>Pezizomycotina</taxon>
        <taxon>Dothideomycetes</taxon>
        <taxon>Dothideomycetes incertae sedis</taxon>
        <taxon>Botryosphaeriales</taxon>
        <taxon>Botryosphaeriaceae</taxon>
        <taxon>Lasiodiplodia</taxon>
    </lineage>
</organism>
<protein>
    <submittedName>
        <fullName evidence="1">Uncharacterized protein</fullName>
    </submittedName>
</protein>
<name>A0ACC2JI26_9PEZI</name>
<keyword evidence="2" id="KW-1185">Reference proteome</keyword>